<gene>
    <name evidence="2" type="ORF">NCGR_LOCUS56246</name>
</gene>
<proteinExistence type="predicted"/>
<reference evidence="2" key="1">
    <citation type="submission" date="2020-10" db="EMBL/GenBank/DDBJ databases">
        <authorList>
            <person name="Han B."/>
            <person name="Lu T."/>
            <person name="Zhao Q."/>
            <person name="Huang X."/>
            <person name="Zhao Y."/>
        </authorList>
    </citation>
    <scope>NUCLEOTIDE SEQUENCE</scope>
</reference>
<organism evidence="2 3">
    <name type="scientific">Miscanthus lutarioriparius</name>
    <dbReference type="NCBI Taxonomy" id="422564"/>
    <lineage>
        <taxon>Eukaryota</taxon>
        <taxon>Viridiplantae</taxon>
        <taxon>Streptophyta</taxon>
        <taxon>Embryophyta</taxon>
        <taxon>Tracheophyta</taxon>
        <taxon>Spermatophyta</taxon>
        <taxon>Magnoliopsida</taxon>
        <taxon>Liliopsida</taxon>
        <taxon>Poales</taxon>
        <taxon>Poaceae</taxon>
        <taxon>PACMAD clade</taxon>
        <taxon>Panicoideae</taxon>
        <taxon>Andropogonodae</taxon>
        <taxon>Andropogoneae</taxon>
        <taxon>Saccharinae</taxon>
        <taxon>Miscanthus</taxon>
    </lineage>
</organism>
<feature type="region of interest" description="Disordered" evidence="1">
    <location>
        <begin position="28"/>
        <end position="60"/>
    </location>
</feature>
<evidence type="ECO:0000313" key="3">
    <source>
        <dbReference type="Proteomes" id="UP000604825"/>
    </source>
</evidence>
<dbReference type="Proteomes" id="UP000604825">
    <property type="component" value="Unassembled WGS sequence"/>
</dbReference>
<comment type="caution">
    <text evidence="2">The sequence shown here is derived from an EMBL/GenBank/DDBJ whole genome shotgun (WGS) entry which is preliminary data.</text>
</comment>
<sequence length="88" mass="9471">MWRRGAPVVAGAEVHVERVENIVILNGIPSSPPPPTTMVVTSTTHGGVIQPSPPPLAGQHGKEAAVRGRERDINELAEEFIRRSRAAF</sequence>
<accession>A0A811RSD5</accession>
<evidence type="ECO:0000256" key="1">
    <source>
        <dbReference type="SAM" id="MobiDB-lite"/>
    </source>
</evidence>
<dbReference type="EMBL" id="CAJGYO010000016">
    <property type="protein sequence ID" value="CAD6272977.1"/>
    <property type="molecule type" value="Genomic_DNA"/>
</dbReference>
<protein>
    <submittedName>
        <fullName evidence="2">Uncharacterized protein</fullName>
    </submittedName>
</protein>
<name>A0A811RSD5_9POAL</name>
<evidence type="ECO:0000313" key="2">
    <source>
        <dbReference type="EMBL" id="CAD6272977.1"/>
    </source>
</evidence>
<keyword evidence="3" id="KW-1185">Reference proteome</keyword>
<dbReference type="AlphaFoldDB" id="A0A811RSD5"/>